<dbReference type="eggNOG" id="COG2247">
    <property type="taxonomic scope" value="Bacteria"/>
</dbReference>
<dbReference type="InterPro" id="IPR032675">
    <property type="entry name" value="LRR_dom_sf"/>
</dbReference>
<dbReference type="EMBL" id="ADLJ01000004">
    <property type="protein sequence ID" value="EHF00530.1"/>
    <property type="molecule type" value="Genomic_DNA"/>
</dbReference>
<evidence type="ECO:0000256" key="1">
    <source>
        <dbReference type="SAM" id="MobiDB-lite"/>
    </source>
</evidence>
<dbReference type="HOGENOM" id="CLU_229798_0_0_9"/>
<accession>G5HDP6</accession>
<organism evidence="2 3">
    <name type="scientific">[Clostridium] citroniae WAL-17108</name>
    <dbReference type="NCBI Taxonomy" id="742733"/>
    <lineage>
        <taxon>Bacteria</taxon>
        <taxon>Bacillati</taxon>
        <taxon>Bacillota</taxon>
        <taxon>Clostridia</taxon>
        <taxon>Lachnospirales</taxon>
        <taxon>Lachnospiraceae</taxon>
        <taxon>Enterocloster</taxon>
    </lineage>
</organism>
<reference evidence="2 3" key="1">
    <citation type="submission" date="2011-08" db="EMBL/GenBank/DDBJ databases">
        <title>The Genome Sequence of Clostridium citroniae WAL-17108.</title>
        <authorList>
            <consortium name="The Broad Institute Genome Sequencing Platform"/>
            <person name="Earl A."/>
            <person name="Ward D."/>
            <person name="Feldgarden M."/>
            <person name="Gevers D."/>
            <person name="Finegold S.M."/>
            <person name="Summanen P.H."/>
            <person name="Molitoris D.R."/>
            <person name="Vaisanen M.L."/>
            <person name="Daigneault M."/>
            <person name="Allen-Vercoe E."/>
            <person name="Young S.K."/>
            <person name="Zeng Q."/>
            <person name="Gargeya S."/>
            <person name="Fitzgerald M."/>
            <person name="Haas B."/>
            <person name="Abouelleil A."/>
            <person name="Alvarado L."/>
            <person name="Arachchi H.M."/>
            <person name="Berlin A."/>
            <person name="Brown A."/>
            <person name="Chapman S.B."/>
            <person name="Chen Z."/>
            <person name="Dunbar C."/>
            <person name="Freedman E."/>
            <person name="Gearin G."/>
            <person name="Gellesch M."/>
            <person name="Goldberg J."/>
            <person name="Griggs A."/>
            <person name="Gujja S."/>
            <person name="Heiman D."/>
            <person name="Howarth C."/>
            <person name="Larson L."/>
            <person name="Lui A."/>
            <person name="MacDonald P.J.P."/>
            <person name="Montmayeur A."/>
            <person name="Murphy C."/>
            <person name="Neiman D."/>
            <person name="Pearson M."/>
            <person name="Priest M."/>
            <person name="Roberts A."/>
            <person name="Saif S."/>
            <person name="Shea T."/>
            <person name="Shenoy N."/>
            <person name="Sisk P."/>
            <person name="Stolte C."/>
            <person name="Sykes S."/>
            <person name="Wortman J."/>
            <person name="Nusbaum C."/>
            <person name="Birren B."/>
        </authorList>
    </citation>
    <scope>NUCLEOTIDE SEQUENCE [LARGE SCALE GENOMIC DNA]</scope>
    <source>
        <strain evidence="2 3">WAL-17108</strain>
    </source>
</reference>
<protein>
    <submittedName>
        <fullName evidence="2">Uncharacterized protein</fullName>
    </submittedName>
</protein>
<sequence length="2332" mass="247713">MDRKSRKHQLRRQRYDGQRMLALCLALCLILSNLNFGSMLAYATEGNKKSFDIGGDVKAVLKDGVLTVRGYGDTRDFTGDTAPFSEYADEIHALVIEDGITYIGDYLFYGLGGLQGELILPESIVGIGDYAFSGESLDRAPGFTVIRNEFEGGEITEWKKAEPEECEPVQPATPSQAEEKDQPDQKESDPSAKEELDQTTNKEPDQEEPDQTAADKPDQEEPDQTAADKPDQEEPDRIAADKPDQEETDQTTKGETKKEESKKAETRKEEPDQEKTGQEEPDQTERDQTEPDQTEPEKLFSVTARIENYQVPRVGEGMAEENPDTSGGGDSSEGKSDSGIENVDTNGGSSDAAGENAGTSDGTPDNSGENTDTGKGNSDTGGDNSEDNSKDNSGDNSEDNSEDNTEDNSEDNSGSSDTAPDLPGDDSSQNSSGKEQDNGSSKDDSSGNETNSTAGDITGTSEDDTVNPDTGNPDKEDGQTQDFPSGIEAGKEDKGSNTKKDSNTHKDKDPDYDIEYISQQKIENPETIFYEGQTGMVICSPDNDTFIEAAECAGYMMADSYITVALDDVAEMELPAREGQICLPECPEEITSPWDDNALFSTEFAGWTLAPGTGPEEALAPGAYMDVGEDVYLSLYSAWKAIGTCQLGVKADREGERAVYTLINKDTEEAVKSLDGYAFLYQWQCSEQDGDIREDGGWEDITGADSPVYERLVEAGDITKRFRCAVTLLQLARTFGAENPDTLYSEPANGVAVLETVYVDQTNGNDSNPGIESAPVKTIEAAAAKLKPADEGGTADNNQIILLQNYDYDAVSHFLKDVPVPVTIKGITKNTEFFSTTATATSDFYLYGDIAFESLTLGDMGHIYGNGYSILIGDDVTCNGLYLYGASKDGTLTVKPGRIEVRSGRINRIIGYIRSKTSVDANDNEAVITVDGTAVVSSIVAGSASGEIKNGNVSVNIKGGTVVKLIGGCQGYDKVKAPYSGNTMINISGGSVTDVYGAGSGRNTGIPTYQGKLDIHVTGGNVANIYGSGSAAYVVSGGEPSVVNIEVSGGTVGNIYAAGIGGDSEVSGGNEENGTPASEFGSLTGQANITIDNDAVITGSIYASGKGYIDKEYGKENAYLNGEANITVCGGTIRGNIYGGGQGVSKTGYETCARVCEDTKVTVEIKDGVVEGYIYGGGKTAQVRGSTKVMINGGTVKGNVYGGGEEGLTYGRTAVHMTNGTVNGSIYGGALGKTDDRFVYGGSTVNMEGGWVRGNIYGGSELSNDGKSGVQDETSAAGLVFVNLTGGTVTGKVFGGGFQGIVNGSTHVHIGSGAVDKCNYYKSHADEKPVLGASDLVVGGSVYAGGDYGGDGADLDYDTITVNGFSHIYIDGTGYGFNGAGAGKMEIGGGVFGSGASCDAGDVRLVTLDHFGTAAPDTGQPEQVSGAVTSIQRADQVRLIQSHVRLAGQSDVANSNQTALYSLNRIGDKGNFENLGKLGNSLVLEDGSTLVLDSASNGVANLKSMDQTEDHAVTKDTLADIPNTVVLATGTVFRISSTAQDGSEEYGAVTGYFYMIAGDTAEAYAFARVKTSDLNPADGGFVVPGEDMELGYTNIGTLYRYWKVAGENASATRHVVLTARNLGDAGQGEDGFAVAEGTIELPPIDDAQDSRYVISEITLSDKLALVDAGLDQETGTWITSGVDIDETQEKERIQNTPATTFGLMMRQELGDGDVMSRVISDKTALKNGSNSVIGKDWDYTAPVQDSTGIPKIEFNLTYYNDGIRVSQNLGTVTVVVERYAGNNLMEVVTLNVEIVTRASALSEQTVDLYATESGSYTGRMVIPADSSRSLSLAGIKVPESGIALKAVKADLEGYDVAITLQPVQSQGWNTANLMSEPYDLYTYDKSLGAVFLGTTDSRYEAPMDFVLYNNGDFTPKDTDEIILTLTDGDGNQVPVTLNIHWKESIVSAIGMAPGKQYNGMMDTGPVVISRESSVTAAFTLQNQDSVIGASGVWLELQNGDGSKHELPAGTKLTLLSGSQCYLYTVMGTEQDGKIPLNHFTQMWESNKFTENVASKTITVIVSFDGTSGLKPDEYSLRLRNDTGADSKGGDFTVNNSMAAITLGSQGGFSRGEHSISISVSVQQDARLSDKTAVVLSSQAGKEFPKGTVFIYGDKNYYPINGNVYLILNENQDQTVIMDTTHTTGLSLEGNRMEAQLFAVGINAGKSLISSTGVSYEVKADPVYNLSVEADEKEGRVAAPGTVIPFTVSYLMEYVEQPTKIQVEVRKKENGTYIGVEGWEIKGNTKIDPGENQMTEDNASVTIAVPQNAQDGTYRLIFILGDQSALYNIIVQK</sequence>
<evidence type="ECO:0000313" key="3">
    <source>
        <dbReference type="Proteomes" id="UP000003763"/>
    </source>
</evidence>
<dbReference type="Gene3D" id="3.80.10.10">
    <property type="entry name" value="Ribonuclease Inhibitor"/>
    <property type="match status" value="1"/>
</dbReference>
<proteinExistence type="predicted"/>
<feature type="compositionally biased region" description="Polar residues" evidence="1">
    <location>
        <begin position="357"/>
        <end position="380"/>
    </location>
</feature>
<feature type="compositionally biased region" description="Basic and acidic residues" evidence="1">
    <location>
        <begin position="489"/>
        <end position="511"/>
    </location>
</feature>
<feature type="compositionally biased region" description="Basic and acidic residues" evidence="1">
    <location>
        <begin position="434"/>
        <end position="445"/>
    </location>
</feature>
<comment type="caution">
    <text evidence="2">The sequence shown here is derived from an EMBL/GenBank/DDBJ whole genome shotgun (WGS) entry which is preliminary data.</text>
</comment>
<name>G5HDP6_9FIRM</name>
<feature type="compositionally biased region" description="Basic and acidic residues" evidence="1">
    <location>
        <begin position="226"/>
        <end position="289"/>
    </location>
</feature>
<dbReference type="PATRIC" id="fig|742733.3.peg.746"/>
<evidence type="ECO:0000313" key="2">
    <source>
        <dbReference type="EMBL" id="EHF00530.1"/>
    </source>
</evidence>
<feature type="compositionally biased region" description="Polar residues" evidence="1">
    <location>
        <begin position="449"/>
        <end position="460"/>
    </location>
</feature>
<feature type="compositionally biased region" description="Basic and acidic residues" evidence="1">
    <location>
        <begin position="177"/>
        <end position="204"/>
    </location>
</feature>
<dbReference type="RefSeq" id="WP_007859209.1">
    <property type="nucleotide sequence ID" value="NZ_JH376420.1"/>
</dbReference>
<gene>
    <name evidence="2" type="ORF">HMPREF9469_00708</name>
</gene>
<feature type="compositionally biased region" description="Acidic residues" evidence="1">
    <location>
        <begin position="396"/>
        <end position="410"/>
    </location>
</feature>
<dbReference type="Proteomes" id="UP000003763">
    <property type="component" value="Unassembled WGS sequence"/>
</dbReference>
<feature type="region of interest" description="Disordered" evidence="1">
    <location>
        <begin position="157"/>
        <end position="512"/>
    </location>
</feature>